<evidence type="ECO:0000313" key="3">
    <source>
        <dbReference type="EMBL" id="ARP80131.1"/>
    </source>
</evidence>
<dbReference type="KEGG" id="bgv:CAL12_04340"/>
<keyword evidence="1" id="KW-0472">Membrane</keyword>
<keyword evidence="1" id="KW-0812">Transmembrane</keyword>
<dbReference type="EMBL" id="CP021108">
    <property type="protein sequence ID" value="ARP80131.1"/>
    <property type="molecule type" value="Genomic_DNA"/>
</dbReference>
<dbReference type="OrthoDB" id="8641981at2"/>
<dbReference type="InterPro" id="IPR021762">
    <property type="entry name" value="DUF3325"/>
</dbReference>
<dbReference type="STRING" id="1416806.CAL12_04340"/>
<evidence type="ECO:0000313" key="4">
    <source>
        <dbReference type="Proteomes" id="UP000194151"/>
    </source>
</evidence>
<sequence>MTHLLTLWFCLLGFMALAMATERQQEALFGRLLTPARTRMLRLAGWSALAVALSIVVARQGWGLGLVSYSGHTSLAAGLVYLGLIIRERAA</sequence>
<evidence type="ECO:0000256" key="2">
    <source>
        <dbReference type="SAM" id="SignalP"/>
    </source>
</evidence>
<dbReference type="RefSeq" id="WP_086063362.1">
    <property type="nucleotide sequence ID" value="NZ_CP021108.1"/>
</dbReference>
<accession>A0A1W6YGG6</accession>
<organism evidence="3 4">
    <name type="scientific">Bordetella genomosp. 8</name>
    <dbReference type="NCBI Taxonomy" id="1416806"/>
    <lineage>
        <taxon>Bacteria</taxon>
        <taxon>Pseudomonadati</taxon>
        <taxon>Pseudomonadota</taxon>
        <taxon>Betaproteobacteria</taxon>
        <taxon>Burkholderiales</taxon>
        <taxon>Alcaligenaceae</taxon>
        <taxon>Bordetella</taxon>
    </lineage>
</organism>
<keyword evidence="4" id="KW-1185">Reference proteome</keyword>
<feature type="transmembrane region" description="Helical" evidence="1">
    <location>
        <begin position="69"/>
        <end position="86"/>
    </location>
</feature>
<gene>
    <name evidence="3" type="ORF">CAL12_04340</name>
</gene>
<name>A0A1W6YGG6_9BORD</name>
<evidence type="ECO:0000256" key="1">
    <source>
        <dbReference type="SAM" id="Phobius"/>
    </source>
</evidence>
<evidence type="ECO:0008006" key="5">
    <source>
        <dbReference type="Google" id="ProtNLM"/>
    </source>
</evidence>
<feature type="transmembrane region" description="Helical" evidence="1">
    <location>
        <begin position="44"/>
        <end position="62"/>
    </location>
</feature>
<keyword evidence="1" id="KW-1133">Transmembrane helix</keyword>
<protein>
    <recommendedName>
        <fullName evidence="5">DUF3325 domain-containing protein</fullName>
    </recommendedName>
</protein>
<reference evidence="3 4" key="1">
    <citation type="submission" date="2017-05" db="EMBL/GenBank/DDBJ databases">
        <title>Complete and WGS of Bordetella genogroups.</title>
        <authorList>
            <person name="Spilker T."/>
            <person name="LiPuma J."/>
        </authorList>
    </citation>
    <scope>NUCLEOTIDE SEQUENCE [LARGE SCALE GENOMIC DNA]</scope>
    <source>
        <strain evidence="3 4">AU19157</strain>
    </source>
</reference>
<keyword evidence="2" id="KW-0732">Signal</keyword>
<dbReference type="AlphaFoldDB" id="A0A1W6YGG6"/>
<proteinExistence type="predicted"/>
<dbReference type="Pfam" id="PF11804">
    <property type="entry name" value="DUF3325"/>
    <property type="match status" value="1"/>
</dbReference>
<dbReference type="Proteomes" id="UP000194151">
    <property type="component" value="Chromosome"/>
</dbReference>
<feature type="signal peptide" evidence="2">
    <location>
        <begin position="1"/>
        <end position="20"/>
    </location>
</feature>
<feature type="chain" id="PRO_5012439057" description="DUF3325 domain-containing protein" evidence="2">
    <location>
        <begin position="21"/>
        <end position="91"/>
    </location>
</feature>